<name>A0A1H7XFK4_9FLAO</name>
<dbReference type="OrthoDB" id="1428424at2"/>
<reference evidence="2" key="1">
    <citation type="submission" date="2016-10" db="EMBL/GenBank/DDBJ databases">
        <authorList>
            <person name="Varghese N."/>
            <person name="Submissions S."/>
        </authorList>
    </citation>
    <scope>NUCLEOTIDE SEQUENCE [LARGE SCALE GENOMIC DNA]</scope>
    <source>
        <strain evidence="2">DSM 16471</strain>
    </source>
</reference>
<dbReference type="EMBL" id="FNZN01000016">
    <property type="protein sequence ID" value="SEM31988.1"/>
    <property type="molecule type" value="Genomic_DNA"/>
</dbReference>
<evidence type="ECO:0008006" key="3">
    <source>
        <dbReference type="Google" id="ProtNLM"/>
    </source>
</evidence>
<sequence length="218" mass="25195">MEEIIKEHISKEYEGQEHILDGIVSTQHYELAKPKILWILKEPHSGNESWDVRKRIQTLRENDRIAIGFDKTFTRIVYTTNAILNNIPWSEGRIRTNPEMIDELQKMAYINVKKTGGASKTKPITLEQAYNKSKDILFKQIELIKPDVLIFGGTFYLFEKDLGLPKLNIYGSGTCHAQSKNGQIFLNVYHPQKPVITKDYVDDIMLAVKNERKLDGKF</sequence>
<dbReference type="STRING" id="228957.SAMN04488008_1166"/>
<protein>
    <recommendedName>
        <fullName evidence="3">Uracil DNA glycosylase superfamily protein</fullName>
    </recommendedName>
</protein>
<evidence type="ECO:0000313" key="1">
    <source>
        <dbReference type="EMBL" id="SEM31988.1"/>
    </source>
</evidence>
<dbReference type="Proteomes" id="UP000198990">
    <property type="component" value="Unassembled WGS sequence"/>
</dbReference>
<accession>A0A1H7XFK4</accession>
<dbReference type="AlphaFoldDB" id="A0A1H7XFK4"/>
<keyword evidence="2" id="KW-1185">Reference proteome</keyword>
<gene>
    <name evidence="1" type="ORF">SAMN04488008_1166</name>
</gene>
<proteinExistence type="predicted"/>
<dbReference type="RefSeq" id="WP_091627691.1">
    <property type="nucleotide sequence ID" value="NZ_FNZN01000016.1"/>
</dbReference>
<evidence type="ECO:0000313" key="2">
    <source>
        <dbReference type="Proteomes" id="UP000198990"/>
    </source>
</evidence>
<organism evidence="1 2">
    <name type="scientific">Maribacter orientalis</name>
    <dbReference type="NCBI Taxonomy" id="228957"/>
    <lineage>
        <taxon>Bacteria</taxon>
        <taxon>Pseudomonadati</taxon>
        <taxon>Bacteroidota</taxon>
        <taxon>Flavobacteriia</taxon>
        <taxon>Flavobacteriales</taxon>
        <taxon>Flavobacteriaceae</taxon>
        <taxon>Maribacter</taxon>
    </lineage>
</organism>